<dbReference type="SUPFAM" id="SSF55781">
    <property type="entry name" value="GAF domain-like"/>
    <property type="match status" value="1"/>
</dbReference>
<proteinExistence type="predicted"/>
<dbReference type="STRING" id="1189619.pgond44_13778"/>
<dbReference type="InterPro" id="IPR000014">
    <property type="entry name" value="PAS"/>
</dbReference>
<feature type="domain" description="PAC" evidence="7">
    <location>
        <begin position="638"/>
        <end position="690"/>
    </location>
</feature>
<dbReference type="AlphaFoldDB" id="N1WW31"/>
<dbReference type="Pfam" id="PF08447">
    <property type="entry name" value="PAS_3"/>
    <property type="match status" value="3"/>
</dbReference>
<dbReference type="SMART" id="SM00388">
    <property type="entry name" value="HisKA"/>
    <property type="match status" value="1"/>
</dbReference>
<feature type="domain" description="PAS" evidence="6">
    <location>
        <begin position="691"/>
        <end position="762"/>
    </location>
</feature>
<dbReference type="Pfam" id="PF13426">
    <property type="entry name" value="PAS_9"/>
    <property type="match status" value="1"/>
</dbReference>
<dbReference type="InterPro" id="IPR029016">
    <property type="entry name" value="GAF-like_dom_sf"/>
</dbReference>
<evidence type="ECO:0000256" key="3">
    <source>
        <dbReference type="ARBA" id="ARBA00022553"/>
    </source>
</evidence>
<comment type="catalytic activity">
    <reaction evidence="1">
        <text>ATP + protein L-histidine = ADP + protein N-phospho-L-histidine.</text>
        <dbReference type="EC" id="2.7.13.3"/>
    </reaction>
</comment>
<keyword evidence="5" id="KW-0418">Kinase</keyword>
<dbReference type="Pfam" id="PF00512">
    <property type="entry name" value="HisKA"/>
    <property type="match status" value="1"/>
</dbReference>
<dbReference type="InterPro" id="IPR001610">
    <property type="entry name" value="PAC"/>
</dbReference>
<dbReference type="Gene3D" id="1.10.287.130">
    <property type="match status" value="1"/>
</dbReference>
<dbReference type="eggNOG" id="COG0745">
    <property type="taxonomic scope" value="Bacteria"/>
</dbReference>
<name>N1WW31_9FLAO</name>
<dbReference type="SMART" id="SM00091">
    <property type="entry name" value="PAS"/>
    <property type="match status" value="5"/>
</dbReference>
<dbReference type="InterPro" id="IPR013767">
    <property type="entry name" value="PAS_fold"/>
</dbReference>
<feature type="domain" description="PAS" evidence="6">
    <location>
        <begin position="182"/>
        <end position="255"/>
    </location>
</feature>
<gene>
    <name evidence="8" type="ORF">pgond44_13778</name>
</gene>
<feature type="domain" description="PAS" evidence="6">
    <location>
        <begin position="437"/>
        <end position="507"/>
    </location>
</feature>
<dbReference type="CDD" id="cd00130">
    <property type="entry name" value="PAS"/>
    <property type="match status" value="5"/>
</dbReference>
<keyword evidence="3" id="KW-0597">Phosphoprotein</keyword>
<dbReference type="InterPro" id="IPR035965">
    <property type="entry name" value="PAS-like_dom_sf"/>
</dbReference>
<dbReference type="InterPro" id="IPR013655">
    <property type="entry name" value="PAS_fold_3"/>
</dbReference>
<accession>N1WW31</accession>
<dbReference type="EC" id="2.7.13.3" evidence="2"/>
<keyword evidence="9" id="KW-1185">Reference proteome</keyword>
<dbReference type="InterPro" id="IPR003018">
    <property type="entry name" value="GAF"/>
</dbReference>
<dbReference type="InterPro" id="IPR000700">
    <property type="entry name" value="PAS-assoc_C"/>
</dbReference>
<keyword evidence="4" id="KW-0808">Transferase</keyword>
<evidence type="ECO:0000256" key="1">
    <source>
        <dbReference type="ARBA" id="ARBA00000085"/>
    </source>
</evidence>
<dbReference type="Gene3D" id="3.30.450.40">
    <property type="match status" value="1"/>
</dbReference>
<dbReference type="SMART" id="SM00086">
    <property type="entry name" value="PAC"/>
    <property type="match status" value="5"/>
</dbReference>
<evidence type="ECO:0000313" key="9">
    <source>
        <dbReference type="Proteomes" id="UP000012317"/>
    </source>
</evidence>
<dbReference type="EMBL" id="APLF01000020">
    <property type="protein sequence ID" value="EMY80048.1"/>
    <property type="molecule type" value="Genomic_DNA"/>
</dbReference>
<dbReference type="InterPro" id="IPR052162">
    <property type="entry name" value="Sensor_kinase/Photoreceptor"/>
</dbReference>
<dbReference type="Proteomes" id="UP000012317">
    <property type="component" value="Unassembled WGS sequence"/>
</dbReference>
<dbReference type="RefSeq" id="WP_003444131.1">
    <property type="nucleotide sequence ID" value="NZ_APLF01000020.1"/>
</dbReference>
<evidence type="ECO:0000256" key="4">
    <source>
        <dbReference type="ARBA" id="ARBA00022679"/>
    </source>
</evidence>
<dbReference type="CDD" id="cd00082">
    <property type="entry name" value="HisKA"/>
    <property type="match status" value="1"/>
</dbReference>
<dbReference type="PROSITE" id="PS50112">
    <property type="entry name" value="PAS"/>
    <property type="match status" value="4"/>
</dbReference>
<dbReference type="SUPFAM" id="SSF47384">
    <property type="entry name" value="Homodimeric domain of signal transducing histidine kinase"/>
    <property type="match status" value="1"/>
</dbReference>
<evidence type="ECO:0000313" key="8">
    <source>
        <dbReference type="EMBL" id="EMY80048.1"/>
    </source>
</evidence>
<dbReference type="PATRIC" id="fig|1189619.4.peg.2840"/>
<comment type="caution">
    <text evidence="8">The sequence shown here is derived from an EMBL/GenBank/DDBJ whole genome shotgun (WGS) entry which is preliminary data.</text>
</comment>
<reference evidence="8 9" key="1">
    <citation type="journal article" date="2014" name="Genome Biol. Evol.">
        <title>Extensive gene acquisition in the extremely psychrophilic bacterial species Psychroflexus torquis and the link to sea-ice ecosystem specialism.</title>
        <authorList>
            <person name="Feng S."/>
            <person name="Powell S.M."/>
            <person name="Wilson R."/>
            <person name="Bowman J.P."/>
        </authorList>
    </citation>
    <scope>NUCLEOTIDE SEQUENCE [LARGE SCALE GENOMIC DNA]</scope>
    <source>
        <strain evidence="8 9">ACAM 44</strain>
    </source>
</reference>
<dbReference type="PANTHER" id="PTHR43304:SF1">
    <property type="entry name" value="PAC DOMAIN-CONTAINING PROTEIN"/>
    <property type="match status" value="1"/>
</dbReference>
<dbReference type="Pfam" id="PF01590">
    <property type="entry name" value="GAF"/>
    <property type="match status" value="1"/>
</dbReference>
<dbReference type="PROSITE" id="PS50113">
    <property type="entry name" value="PAC"/>
    <property type="match status" value="3"/>
</dbReference>
<dbReference type="NCBIfam" id="TIGR00229">
    <property type="entry name" value="sensory_box"/>
    <property type="match status" value="4"/>
</dbReference>
<dbReference type="PANTHER" id="PTHR43304">
    <property type="entry name" value="PHYTOCHROME-LIKE PROTEIN CPH1"/>
    <property type="match status" value="1"/>
</dbReference>
<feature type="domain" description="PAC" evidence="7">
    <location>
        <begin position="259"/>
        <end position="312"/>
    </location>
</feature>
<dbReference type="eggNOG" id="COG2202">
    <property type="taxonomic scope" value="Bacteria"/>
</dbReference>
<dbReference type="InterPro" id="IPR003661">
    <property type="entry name" value="HisK_dim/P_dom"/>
</dbReference>
<dbReference type="Gene3D" id="3.30.450.20">
    <property type="entry name" value="PAS domain"/>
    <property type="match status" value="5"/>
</dbReference>
<evidence type="ECO:0000259" key="7">
    <source>
        <dbReference type="PROSITE" id="PS50113"/>
    </source>
</evidence>
<feature type="domain" description="PAS" evidence="6">
    <location>
        <begin position="562"/>
        <end position="599"/>
    </location>
</feature>
<sequence length="886" mass="102846">MNNKPKYMMENKFKNKRLKDLHSLKLLDTTPEKEYDTITSLAAFICDTPISLVSLVTDTRQFFKSHHGIDITETNVENSFCDYTIKVPQKFFIVEDARKDNRFKDTSLVIGNSSFIFYAGIPLITKEGNALGTLCVIDHKPRKLDEKQLEALTSLANQVVQLFELRKNRLEIKEMANNFADESQRLHTIISATRVGTWEWHIPSDKINLNERWAEMLGYTLEELKPLSSESIQRLIFPKDFETLTEKIMACLEKKSDFYVGEHRFLHKKGHVVWIHDRGQVVSWTKDGKPLLMAGTHTDITELKNTETQFSTITNNIPGAVFRYQRYPEGKDELRLVSNGAKSLWGFSAEEVMQNNNLIWERYDDKDLKAHLQTIKNSAVDLSFWKHEWRYHHPDGTIRWHKGFGNPVRLKNDTTIWDSVIFDITTQKENELKIEKSEKRFKGLVQNGSDLITIFDFKGNYNYVSPTSRKILGIPSEEFVEKNALEFIHPDDKETFYASLLSLKNEKQVAIKPFRFKHGDGSWRWMETFVTNLMEDSSVGGLVANSKDITERKLTEDKLKKSEAYYRGLYESQTNYVLRTDMDGNYTYVNKKFVEEFGWLYADEKILGNNCMGSIMDYHHQKTQETVGQCVAEPGKVFKIEIDKPSSDGRILTTLWDFVCVEDSDGKPSEIQCMGLDITDRIKSEKALKESEHRYSDLFQLSPQPKFVYDMATLKFLDVNQSAIEHYGYSYDEFMNMSISEIRPESEIPKFEATLKRAQEKGKQTFLGEHIHRKKNGKEIVVEIRINNLTYKGKEAKVVLVTDITERHNHMKAIEAQNERFRKIAWTQSHEVRAPLARIMGMVELLKVDYTSTKEKELLLKHILFSATELDDIVRDIVDATQQEEI</sequence>
<evidence type="ECO:0000259" key="6">
    <source>
        <dbReference type="PROSITE" id="PS50112"/>
    </source>
</evidence>
<dbReference type="Pfam" id="PF00989">
    <property type="entry name" value="PAS"/>
    <property type="match status" value="1"/>
</dbReference>
<dbReference type="GO" id="GO:0006355">
    <property type="term" value="P:regulation of DNA-templated transcription"/>
    <property type="evidence" value="ECO:0007669"/>
    <property type="project" value="InterPro"/>
</dbReference>
<organism evidence="8 9">
    <name type="scientific">Psychroflexus gondwanensis ACAM 44</name>
    <dbReference type="NCBI Taxonomy" id="1189619"/>
    <lineage>
        <taxon>Bacteria</taxon>
        <taxon>Pseudomonadati</taxon>
        <taxon>Bacteroidota</taxon>
        <taxon>Flavobacteriia</taxon>
        <taxon>Flavobacteriales</taxon>
        <taxon>Flavobacteriaceae</taxon>
        <taxon>Psychroflexus</taxon>
    </lineage>
</organism>
<dbReference type="InterPro" id="IPR036097">
    <property type="entry name" value="HisK_dim/P_sf"/>
</dbReference>
<dbReference type="GO" id="GO:0000155">
    <property type="term" value="F:phosphorelay sensor kinase activity"/>
    <property type="evidence" value="ECO:0007669"/>
    <property type="project" value="InterPro"/>
</dbReference>
<protein>
    <recommendedName>
        <fullName evidence="2">histidine kinase</fullName>
        <ecNumber evidence="2">2.7.13.3</ecNumber>
    </recommendedName>
</protein>
<evidence type="ECO:0000256" key="5">
    <source>
        <dbReference type="ARBA" id="ARBA00022777"/>
    </source>
</evidence>
<dbReference type="SUPFAM" id="SSF55785">
    <property type="entry name" value="PYP-like sensor domain (PAS domain)"/>
    <property type="match status" value="5"/>
</dbReference>
<evidence type="ECO:0000256" key="2">
    <source>
        <dbReference type="ARBA" id="ARBA00012438"/>
    </source>
</evidence>
<feature type="domain" description="PAC" evidence="7">
    <location>
        <begin position="510"/>
        <end position="561"/>
    </location>
</feature>